<dbReference type="HOGENOM" id="CLU_159444_0_0_1"/>
<dbReference type="VEuPathDB" id="MicrosporidiaDB:VCUG_02295"/>
<organism evidence="2 3">
    <name type="scientific">Vavraia culicis (isolate floridensis)</name>
    <name type="common">Microsporidian parasite</name>
    <dbReference type="NCBI Taxonomy" id="948595"/>
    <lineage>
        <taxon>Eukaryota</taxon>
        <taxon>Fungi</taxon>
        <taxon>Fungi incertae sedis</taxon>
        <taxon>Microsporidia</taxon>
        <taxon>Pleistophoridae</taxon>
        <taxon>Vavraia</taxon>
    </lineage>
</organism>
<dbReference type="AlphaFoldDB" id="L2GRF3"/>
<protein>
    <submittedName>
        <fullName evidence="2">Uncharacterized protein</fullName>
    </submittedName>
</protein>
<keyword evidence="1" id="KW-0103">Bromodomain</keyword>
<evidence type="ECO:0000313" key="2">
    <source>
        <dbReference type="EMBL" id="ELA46214.1"/>
    </source>
</evidence>
<dbReference type="Gene3D" id="1.20.920.10">
    <property type="entry name" value="Bromodomain-like"/>
    <property type="match status" value="1"/>
</dbReference>
<dbReference type="OMA" id="HVNFVLR"/>
<dbReference type="SUPFAM" id="SSF47370">
    <property type="entry name" value="Bromodomain"/>
    <property type="match status" value="1"/>
</dbReference>
<dbReference type="InParanoid" id="L2GRF3"/>
<keyword evidence="3" id="KW-1185">Reference proteome</keyword>
<dbReference type="GO" id="GO:0006325">
    <property type="term" value="P:chromatin organization"/>
    <property type="evidence" value="ECO:0007669"/>
    <property type="project" value="UniProtKB-ARBA"/>
</dbReference>
<gene>
    <name evidence="2" type="ORF">VCUG_02295</name>
</gene>
<name>L2GRF3_VAVCU</name>
<sequence length="125" mass="14707">MLYKIMELISKNDTFNLFTEYPSANNLTTITKRLSHYSNINSLESDILAIFKNVINTHSHNSIYVAESDRLINFTRRLFEQAKDIKKEEFKVDYTDDVIRLYGESLEHFVDGVELVNEHVNFVLR</sequence>
<dbReference type="InterPro" id="IPR036427">
    <property type="entry name" value="Bromodomain-like_sf"/>
</dbReference>
<proteinExistence type="predicted"/>
<dbReference type="EMBL" id="GL877456">
    <property type="protein sequence ID" value="ELA46214.1"/>
    <property type="molecule type" value="Genomic_DNA"/>
</dbReference>
<dbReference type="RefSeq" id="XP_008075305.1">
    <property type="nucleotide sequence ID" value="XM_008077114.1"/>
</dbReference>
<evidence type="ECO:0000313" key="3">
    <source>
        <dbReference type="Proteomes" id="UP000011081"/>
    </source>
</evidence>
<evidence type="ECO:0000256" key="1">
    <source>
        <dbReference type="ARBA" id="ARBA00023117"/>
    </source>
</evidence>
<accession>L2GRF3</accession>
<reference evidence="3" key="1">
    <citation type="submission" date="2011-03" db="EMBL/GenBank/DDBJ databases">
        <title>The genome sequence of Vavraia culicis strain floridensis.</title>
        <authorList>
            <consortium name="The Broad Institute Genome Sequencing Platform"/>
            <person name="Cuomo C."/>
            <person name="Becnel J."/>
            <person name="Sanscrainte N."/>
            <person name="Young S.K."/>
            <person name="Zeng Q."/>
            <person name="Gargeya S."/>
            <person name="Fitzgerald M."/>
            <person name="Haas B."/>
            <person name="Abouelleil A."/>
            <person name="Alvarado L."/>
            <person name="Arachchi H.M."/>
            <person name="Berlin A."/>
            <person name="Chapman S.B."/>
            <person name="Gearin G."/>
            <person name="Goldberg J."/>
            <person name="Griggs A."/>
            <person name="Gujja S."/>
            <person name="Hansen M."/>
            <person name="Heiman D."/>
            <person name="Howarth C."/>
            <person name="Larimer J."/>
            <person name="Lui A."/>
            <person name="MacDonald P.J.P."/>
            <person name="McCowen C."/>
            <person name="Montmayeur A."/>
            <person name="Murphy C."/>
            <person name="Neiman D."/>
            <person name="Pearson M."/>
            <person name="Priest M."/>
            <person name="Roberts A."/>
            <person name="Saif S."/>
            <person name="Shea T."/>
            <person name="Sisk P."/>
            <person name="Stolte C."/>
            <person name="Sykes S."/>
            <person name="Wortman J."/>
            <person name="Nusbaum C."/>
            <person name="Birren B."/>
        </authorList>
    </citation>
    <scope>NUCLEOTIDE SEQUENCE [LARGE SCALE GENOMIC DNA]</scope>
    <source>
        <strain evidence="3">floridensis</strain>
    </source>
</reference>
<dbReference type="GeneID" id="19880159"/>
<dbReference type="Proteomes" id="UP000011081">
    <property type="component" value="Unassembled WGS sequence"/>
</dbReference>
<dbReference type="STRING" id="948595.L2GRF3"/>
<dbReference type="OrthoDB" id="2186267at2759"/>